<proteinExistence type="predicted"/>
<organism evidence="2 3">
    <name type="scientific">Marasmius crinis-equi</name>
    <dbReference type="NCBI Taxonomy" id="585013"/>
    <lineage>
        <taxon>Eukaryota</taxon>
        <taxon>Fungi</taxon>
        <taxon>Dikarya</taxon>
        <taxon>Basidiomycota</taxon>
        <taxon>Agaricomycotina</taxon>
        <taxon>Agaricomycetes</taxon>
        <taxon>Agaricomycetidae</taxon>
        <taxon>Agaricales</taxon>
        <taxon>Marasmiineae</taxon>
        <taxon>Marasmiaceae</taxon>
        <taxon>Marasmius</taxon>
    </lineage>
</organism>
<evidence type="ECO:0000256" key="1">
    <source>
        <dbReference type="SAM" id="MobiDB-lite"/>
    </source>
</evidence>
<dbReference type="Proteomes" id="UP001465976">
    <property type="component" value="Unassembled WGS sequence"/>
</dbReference>
<feature type="compositionally biased region" description="Low complexity" evidence="1">
    <location>
        <begin position="13"/>
        <end position="24"/>
    </location>
</feature>
<reference evidence="2 3" key="1">
    <citation type="submission" date="2024-02" db="EMBL/GenBank/DDBJ databases">
        <title>A draft genome for the cacao thread blight pathogen Marasmius crinis-equi.</title>
        <authorList>
            <person name="Cohen S.P."/>
            <person name="Baruah I.K."/>
            <person name="Amoako-Attah I."/>
            <person name="Bukari Y."/>
            <person name="Meinhardt L.W."/>
            <person name="Bailey B.A."/>
        </authorList>
    </citation>
    <scope>NUCLEOTIDE SEQUENCE [LARGE SCALE GENOMIC DNA]</scope>
    <source>
        <strain evidence="2 3">GH-76</strain>
    </source>
</reference>
<evidence type="ECO:0000313" key="2">
    <source>
        <dbReference type="EMBL" id="KAL0565309.1"/>
    </source>
</evidence>
<comment type="caution">
    <text evidence="2">The sequence shown here is derived from an EMBL/GenBank/DDBJ whole genome shotgun (WGS) entry which is preliminary data.</text>
</comment>
<name>A0ABR3ER42_9AGAR</name>
<sequence>MISQTGRDSRATNNYNNSNIYIGSPIQGTAPCTQTSDQKQAEPPARGNDVPDPSAWGDCGRFVFWIFDLIYRQLQAGDQGAASRNVGDGRYRERVDPHTIEDTVVDNSIVEDTV</sequence>
<keyword evidence="3" id="KW-1185">Reference proteome</keyword>
<accession>A0ABR3ER42</accession>
<evidence type="ECO:0000313" key="3">
    <source>
        <dbReference type="Proteomes" id="UP001465976"/>
    </source>
</evidence>
<feature type="compositionally biased region" description="Polar residues" evidence="1">
    <location>
        <begin position="26"/>
        <end position="38"/>
    </location>
</feature>
<protein>
    <submittedName>
        <fullName evidence="2">Uncharacterized protein</fullName>
    </submittedName>
</protein>
<feature type="region of interest" description="Disordered" evidence="1">
    <location>
        <begin position="1"/>
        <end position="54"/>
    </location>
</feature>
<dbReference type="EMBL" id="JBAHYK010002326">
    <property type="protein sequence ID" value="KAL0565309.1"/>
    <property type="molecule type" value="Genomic_DNA"/>
</dbReference>
<gene>
    <name evidence="2" type="ORF">V5O48_016711</name>
</gene>